<feature type="domain" description="C2H2-type" evidence="2">
    <location>
        <begin position="4"/>
        <end position="29"/>
    </location>
</feature>
<feature type="domain" description="C2H2-type" evidence="2">
    <location>
        <begin position="366"/>
        <end position="390"/>
    </location>
</feature>
<dbReference type="AlphaFoldDB" id="A0A915DNH3"/>
<name>A0A915DNH3_9BILA</name>
<feature type="region of interest" description="Disordered" evidence="1">
    <location>
        <begin position="299"/>
        <end position="319"/>
    </location>
</feature>
<evidence type="ECO:0000313" key="4">
    <source>
        <dbReference type="WBParaSite" id="jg21451.2"/>
    </source>
</evidence>
<evidence type="ECO:0000256" key="1">
    <source>
        <dbReference type="SAM" id="MobiDB-lite"/>
    </source>
</evidence>
<protein>
    <submittedName>
        <fullName evidence="4">C2H2-type domain-containing protein</fullName>
    </submittedName>
</protein>
<evidence type="ECO:0000259" key="2">
    <source>
        <dbReference type="SMART" id="SM00355"/>
    </source>
</evidence>
<organism evidence="3 4">
    <name type="scientific">Ditylenchus dipsaci</name>
    <dbReference type="NCBI Taxonomy" id="166011"/>
    <lineage>
        <taxon>Eukaryota</taxon>
        <taxon>Metazoa</taxon>
        <taxon>Ecdysozoa</taxon>
        <taxon>Nematoda</taxon>
        <taxon>Chromadorea</taxon>
        <taxon>Rhabditida</taxon>
        <taxon>Tylenchina</taxon>
        <taxon>Tylenchomorpha</taxon>
        <taxon>Sphaerularioidea</taxon>
        <taxon>Anguinidae</taxon>
        <taxon>Anguininae</taxon>
        <taxon>Ditylenchus</taxon>
    </lineage>
</organism>
<evidence type="ECO:0000313" key="3">
    <source>
        <dbReference type="Proteomes" id="UP000887574"/>
    </source>
</evidence>
<keyword evidence="3" id="KW-1185">Reference proteome</keyword>
<reference evidence="4" key="1">
    <citation type="submission" date="2022-11" db="UniProtKB">
        <authorList>
            <consortium name="WormBaseParasite"/>
        </authorList>
    </citation>
    <scope>IDENTIFICATION</scope>
</reference>
<sequence length="446" mass="51303">MADIECCYFECTFTFQNVDELEWHLAEDHHKCYSYQCEQCYLSRRPSLFPTQAGVREHLIQDHGLQDHYFRHLFSPEIDRKREKIQRDLDKCLKQSDKEFSSSHIEVKVLCEREVQTEQVHQEKEQTKQTVQLREKVPYLPPEIAVIKVEPEDVEIIAIKSNGKSSYNGSAGQQLQPSIRLYASRVLCTSDGQFLCKVGFYLSRIRQLDEELRNEISASRTQSTGSNDSMPCCPVQTANIRPGGPLIKKLKRIPILPIHSNHHSDMLAISKPAATADIDSPKKDLPFHATSITIKLNNESKVSSEEDTNELDDSWMHSSHSSRELSKEVEVEIDTVDCAICGMEVENKPVNNLLHINSCHLRYELYTCRQCKRPFYGAWEEALDHLNHDHPTTLASLDSHHSVLLKDYSTTYFPKIAKTMKRYFPGQGAKFENWKSLQGQHPSKKK</sequence>
<dbReference type="WBParaSite" id="jg21451.2">
    <property type="protein sequence ID" value="jg21451.2"/>
    <property type="gene ID" value="jg21451"/>
</dbReference>
<dbReference type="InterPro" id="IPR013087">
    <property type="entry name" value="Znf_C2H2_type"/>
</dbReference>
<dbReference type="Proteomes" id="UP000887574">
    <property type="component" value="Unplaced"/>
</dbReference>
<dbReference type="SMART" id="SM00355">
    <property type="entry name" value="ZnF_C2H2"/>
    <property type="match status" value="3"/>
</dbReference>
<feature type="domain" description="C2H2-type" evidence="2">
    <location>
        <begin position="35"/>
        <end position="63"/>
    </location>
</feature>
<proteinExistence type="predicted"/>
<accession>A0A915DNH3</accession>